<evidence type="ECO:0000259" key="1">
    <source>
        <dbReference type="Pfam" id="PF00535"/>
    </source>
</evidence>
<dbReference type="PANTHER" id="PTHR43630">
    <property type="entry name" value="POLY-BETA-1,6-N-ACETYL-D-GLUCOSAMINE SYNTHASE"/>
    <property type="match status" value="1"/>
</dbReference>
<evidence type="ECO:0000313" key="3">
    <source>
        <dbReference type="Proteomes" id="UP001165492"/>
    </source>
</evidence>
<protein>
    <submittedName>
        <fullName evidence="2">Glycosyltransferase</fullName>
        <ecNumber evidence="2">2.4.-.-</ecNumber>
    </submittedName>
</protein>
<proteinExistence type="predicted"/>
<keyword evidence="3" id="KW-1185">Reference proteome</keyword>
<dbReference type="Gene3D" id="1.25.40.10">
    <property type="entry name" value="Tetratricopeptide repeat domain"/>
    <property type="match status" value="2"/>
</dbReference>
<dbReference type="GO" id="GO:0016757">
    <property type="term" value="F:glycosyltransferase activity"/>
    <property type="evidence" value="ECO:0007669"/>
    <property type="project" value="UniProtKB-KW"/>
</dbReference>
<dbReference type="SUPFAM" id="SSF48452">
    <property type="entry name" value="TPR-like"/>
    <property type="match status" value="1"/>
</dbReference>
<dbReference type="RefSeq" id="WP_229536362.1">
    <property type="nucleotide sequence ID" value="NZ_JAJHJB010000031.1"/>
</dbReference>
<gene>
    <name evidence="2" type="ORF">LMF89_18630</name>
</gene>
<feature type="domain" description="Glycosyltransferase 2-like" evidence="1">
    <location>
        <begin position="8"/>
        <end position="128"/>
    </location>
</feature>
<dbReference type="InterPro" id="IPR029044">
    <property type="entry name" value="Nucleotide-diphossugar_trans"/>
</dbReference>
<accession>A0ABS8HW12</accession>
<name>A0ABS8HW12_9FIRM</name>
<dbReference type="PANTHER" id="PTHR43630:SF2">
    <property type="entry name" value="GLYCOSYLTRANSFERASE"/>
    <property type="match status" value="1"/>
</dbReference>
<dbReference type="EMBL" id="JAJHJB010000031">
    <property type="protein sequence ID" value="MCC5467353.1"/>
    <property type="molecule type" value="Genomic_DNA"/>
</dbReference>
<organism evidence="2 3">
    <name type="scientific">Pelosinus baikalensis</name>
    <dbReference type="NCBI Taxonomy" id="2892015"/>
    <lineage>
        <taxon>Bacteria</taxon>
        <taxon>Bacillati</taxon>
        <taxon>Bacillota</taxon>
        <taxon>Negativicutes</taxon>
        <taxon>Selenomonadales</taxon>
        <taxon>Sporomusaceae</taxon>
        <taxon>Pelosinus</taxon>
    </lineage>
</organism>
<sequence>MNGTISISLCLITKNEEHCLARCLQSVQQLVDEIIVVDTGSEDATVKIAAELGASVFFFHWVNDFSAARNYAISQAQGQWILVLDADEVLSPLSRQELFGYMEQSPAEGYYFQISSYLDGGNKTVEDYVVRLFKNTPAYRFSGAIHEQVAGSIQSSNLIDGLIFAPYTIHHYGYLLKELEGKHKFHRNTDIIRKALMENPQDPFLHYSLAIEYLQHKDFQQAGSLLQKTLTLLRGEEGYIPQVLIALLLAKLAEPDDPHAEALFCNALQTLPDSGDLYCLYGVWLMLHTRFSEAVKVLETALSKNIDLVEPGQLHSLLGDVYFLGDMGDQATEYYLTAISQPSVDLYPLVRLLTMWNRRSSQQLSKSILNRLTPNITIGLLQRATQAGRFDLAIAIILLAIIESTRANDIPQVVSACTAYVQYLSTATPVHCLHTGMFTLLEQSGKKLLLQSRLLELSGGHLTNVQQALIEDALQNLLLISSFVQRCFPTDPLKFWKGVFINETSFDCQSC</sequence>
<keyword evidence="2" id="KW-0328">Glycosyltransferase</keyword>
<dbReference type="Gene3D" id="3.90.550.10">
    <property type="entry name" value="Spore Coat Polysaccharide Biosynthesis Protein SpsA, Chain A"/>
    <property type="match status" value="1"/>
</dbReference>
<dbReference type="CDD" id="cd02511">
    <property type="entry name" value="Beta4Glucosyltransferase"/>
    <property type="match status" value="1"/>
</dbReference>
<dbReference type="SUPFAM" id="SSF53448">
    <property type="entry name" value="Nucleotide-diphospho-sugar transferases"/>
    <property type="match status" value="1"/>
</dbReference>
<keyword evidence="2" id="KW-0808">Transferase</keyword>
<dbReference type="Pfam" id="PF00535">
    <property type="entry name" value="Glycos_transf_2"/>
    <property type="match status" value="1"/>
</dbReference>
<evidence type="ECO:0000313" key="2">
    <source>
        <dbReference type="EMBL" id="MCC5467353.1"/>
    </source>
</evidence>
<comment type="caution">
    <text evidence="2">The sequence shown here is derived from an EMBL/GenBank/DDBJ whole genome shotgun (WGS) entry which is preliminary data.</text>
</comment>
<dbReference type="EC" id="2.4.-.-" evidence="2"/>
<dbReference type="InterPro" id="IPR011990">
    <property type="entry name" value="TPR-like_helical_dom_sf"/>
</dbReference>
<reference evidence="2" key="1">
    <citation type="submission" date="2021-11" db="EMBL/GenBank/DDBJ databases">
        <title>Description of a new species Pelosinus isolated from the bottom sediments of Lake Baikal.</title>
        <authorList>
            <person name="Zakharyuk A."/>
        </authorList>
    </citation>
    <scope>NUCLEOTIDE SEQUENCE</scope>
    <source>
        <strain evidence="2">Bkl1</strain>
    </source>
</reference>
<dbReference type="InterPro" id="IPR001173">
    <property type="entry name" value="Glyco_trans_2-like"/>
</dbReference>
<dbReference type="Proteomes" id="UP001165492">
    <property type="component" value="Unassembled WGS sequence"/>
</dbReference>